<dbReference type="Proteomes" id="UP000004431">
    <property type="component" value="Unassembled WGS sequence"/>
</dbReference>
<dbReference type="EMBL" id="AEDQ01000010">
    <property type="protein sequence ID" value="EFL44586.1"/>
    <property type="molecule type" value="Genomic_DNA"/>
</dbReference>
<evidence type="ECO:0000313" key="2">
    <source>
        <dbReference type="Proteomes" id="UP000004431"/>
    </source>
</evidence>
<name>A0ABN0B1B8_9ACTN</name>
<accession>A0ABN0B1B8</accession>
<reference evidence="1 2" key="1">
    <citation type="submission" date="2010-08" db="EMBL/GenBank/DDBJ databases">
        <authorList>
            <person name="Durkin A.S."/>
            <person name="Madupu R."/>
            <person name="Torralba M."/>
            <person name="Gillis M."/>
            <person name="Methe B."/>
            <person name="Sutton G."/>
            <person name="Nelson K.E."/>
        </authorList>
    </citation>
    <scope>NUCLEOTIDE SEQUENCE [LARGE SCALE GENOMIC DNA]</scope>
    <source>
        <strain evidence="1 2">PB189-T1-4</strain>
    </source>
</reference>
<comment type="caution">
    <text evidence="1">The sequence shown here is derived from an EMBL/GenBank/DDBJ whole genome shotgun (WGS) entry which is preliminary data.</text>
</comment>
<organism evidence="1 2">
    <name type="scientific">Fannyhessea vaginae PB189-T1-4</name>
    <dbReference type="NCBI Taxonomy" id="866774"/>
    <lineage>
        <taxon>Bacteria</taxon>
        <taxon>Bacillati</taxon>
        <taxon>Actinomycetota</taxon>
        <taxon>Coriobacteriia</taxon>
        <taxon>Coriobacteriales</taxon>
        <taxon>Atopobiaceae</taxon>
        <taxon>Fannyhessea</taxon>
    </lineage>
</organism>
<evidence type="ECO:0000313" key="1">
    <source>
        <dbReference type="EMBL" id="EFL44586.1"/>
    </source>
</evidence>
<proteinExistence type="predicted"/>
<keyword evidence="2" id="KW-1185">Reference proteome</keyword>
<gene>
    <name evidence="1" type="ORF">HMPREF9248_1205</name>
</gene>
<sequence length="62" mass="7394">MFLVITMVFAKPYYFQTFYLKVIRMRLAIFQILSNIYTQAMLEEAYELGKTQKIIMSSDVNK</sequence>
<protein>
    <submittedName>
        <fullName evidence="1">Uncharacterized protein</fullName>
    </submittedName>
</protein>